<dbReference type="Proteomes" id="UP001165960">
    <property type="component" value="Unassembled WGS sequence"/>
</dbReference>
<name>A0ACC2S9E2_9FUNG</name>
<comment type="caution">
    <text evidence="1">The sequence shown here is derived from an EMBL/GenBank/DDBJ whole genome shotgun (WGS) entry which is preliminary data.</text>
</comment>
<reference evidence="1" key="1">
    <citation type="submission" date="2022-04" db="EMBL/GenBank/DDBJ databases">
        <title>Genome of the entomopathogenic fungus Entomophthora muscae.</title>
        <authorList>
            <person name="Elya C."/>
            <person name="Lovett B.R."/>
            <person name="Lee E."/>
            <person name="Macias A.M."/>
            <person name="Hajek A.E."/>
            <person name="De Bivort B.L."/>
            <person name="Kasson M.T."/>
            <person name="De Fine Licht H.H."/>
            <person name="Stajich J.E."/>
        </authorList>
    </citation>
    <scope>NUCLEOTIDE SEQUENCE</scope>
    <source>
        <strain evidence="1">Berkeley</strain>
    </source>
</reference>
<dbReference type="EMBL" id="QTSX02005701">
    <property type="protein sequence ID" value="KAJ9058916.1"/>
    <property type="molecule type" value="Genomic_DNA"/>
</dbReference>
<evidence type="ECO:0000313" key="1">
    <source>
        <dbReference type="EMBL" id="KAJ9058916.1"/>
    </source>
</evidence>
<organism evidence="1 2">
    <name type="scientific">Entomophthora muscae</name>
    <dbReference type="NCBI Taxonomy" id="34485"/>
    <lineage>
        <taxon>Eukaryota</taxon>
        <taxon>Fungi</taxon>
        <taxon>Fungi incertae sedis</taxon>
        <taxon>Zoopagomycota</taxon>
        <taxon>Entomophthoromycotina</taxon>
        <taxon>Entomophthoromycetes</taxon>
        <taxon>Entomophthorales</taxon>
        <taxon>Entomophthoraceae</taxon>
        <taxon>Entomophthora</taxon>
    </lineage>
</organism>
<proteinExistence type="predicted"/>
<keyword evidence="2" id="KW-1185">Reference proteome</keyword>
<gene>
    <name evidence="1" type="ORF">DSO57_1007321</name>
</gene>
<protein>
    <submittedName>
        <fullName evidence="1">Uncharacterized protein</fullName>
    </submittedName>
</protein>
<accession>A0ACC2S9E2</accession>
<evidence type="ECO:0000313" key="2">
    <source>
        <dbReference type="Proteomes" id="UP001165960"/>
    </source>
</evidence>
<sequence length="364" mass="41672">MNYYPYLPFASFAGLQPQLLNHQQYALASMQSSTNGEDAGRPWMDWEDQRLKMAADKFSGKGWRKICITAFPDGSRTKEECLKRWRQVTKSVSVKGLWTTEEDAKLTALVGELGAEKWVAIANRLGTRTGKQCRERWHNHLDPRINKAPFTPEEEQLIFQLHSQMGSKWAEMSKHLPGRSDNSIKNFYNTAMQRKRKMLHSSPSKDDIKRHKDTFAWQVPTSFPIRNMQDPFLGMRVLTPPDTPQPAFDMYSQWPSYHPKMDILNLTPLADSSPALPQGSFERAVFDQPKPLSSQTSSSSFSNMFLSKDSQYESQQEPQYEQRQTTNGSDHTTEASNAPGYHLGLVGVNYNGLTDNDYMFMNDH</sequence>